<evidence type="ECO:0000256" key="3">
    <source>
        <dbReference type="PROSITE-ProRule" id="PRU00209"/>
    </source>
</evidence>
<proteinExistence type="predicted"/>
<feature type="domain" description="TRNA-binding" evidence="5">
    <location>
        <begin position="81"/>
        <end position="186"/>
    </location>
</feature>
<reference evidence="6 7" key="1">
    <citation type="journal article" date="2023" name="Commun. Biol.">
        <title>Reorganization of the ancestral sex-determining regions during the evolution of trioecy in Pleodorina starrii.</title>
        <authorList>
            <person name="Takahashi K."/>
            <person name="Suzuki S."/>
            <person name="Kawai-Toyooka H."/>
            <person name="Yamamoto K."/>
            <person name="Hamaji T."/>
            <person name="Ootsuki R."/>
            <person name="Yamaguchi H."/>
            <person name="Kawachi M."/>
            <person name="Higashiyama T."/>
            <person name="Nozaki H."/>
        </authorList>
    </citation>
    <scope>NUCLEOTIDE SEQUENCE [LARGE SCALE GENOMIC DNA]</scope>
    <source>
        <strain evidence="6 7">NIES-4479</strain>
    </source>
</reference>
<dbReference type="SUPFAM" id="SSF50249">
    <property type="entry name" value="Nucleic acid-binding proteins"/>
    <property type="match status" value="1"/>
</dbReference>
<evidence type="ECO:0000313" key="6">
    <source>
        <dbReference type="EMBL" id="GLC51694.1"/>
    </source>
</evidence>
<dbReference type="PROSITE" id="PS50886">
    <property type="entry name" value="TRBD"/>
    <property type="match status" value="1"/>
</dbReference>
<dbReference type="PANTHER" id="PTHR11586">
    <property type="entry name" value="TRNA-AMINOACYLATION COFACTOR ARC1 FAMILY MEMBER"/>
    <property type="match status" value="1"/>
</dbReference>
<evidence type="ECO:0000259" key="5">
    <source>
        <dbReference type="PROSITE" id="PS50886"/>
    </source>
</evidence>
<dbReference type="Pfam" id="PF01588">
    <property type="entry name" value="tRNA_bind"/>
    <property type="match status" value="1"/>
</dbReference>
<keyword evidence="2 3" id="KW-0694">RNA-binding</keyword>
<dbReference type="Gene3D" id="2.40.50.140">
    <property type="entry name" value="Nucleic acid-binding proteins"/>
    <property type="match status" value="1"/>
</dbReference>
<dbReference type="Proteomes" id="UP001165080">
    <property type="component" value="Unassembled WGS sequence"/>
</dbReference>
<feature type="compositionally biased region" description="Pro residues" evidence="4">
    <location>
        <begin position="52"/>
        <end position="68"/>
    </location>
</feature>
<dbReference type="GO" id="GO:0000049">
    <property type="term" value="F:tRNA binding"/>
    <property type="evidence" value="ECO:0007669"/>
    <property type="project" value="UniProtKB-UniRule"/>
</dbReference>
<dbReference type="InterPro" id="IPR051270">
    <property type="entry name" value="Tyrosine-tRNA_ligase_regulator"/>
</dbReference>
<dbReference type="OrthoDB" id="19141at2759"/>
<name>A0A9W6BGH2_9CHLO</name>
<evidence type="ECO:0000256" key="1">
    <source>
        <dbReference type="ARBA" id="ARBA00022555"/>
    </source>
</evidence>
<accession>A0A9W6BGH2</accession>
<evidence type="ECO:0000256" key="2">
    <source>
        <dbReference type="ARBA" id="ARBA00022884"/>
    </source>
</evidence>
<evidence type="ECO:0000256" key="4">
    <source>
        <dbReference type="SAM" id="MobiDB-lite"/>
    </source>
</evidence>
<comment type="caution">
    <text evidence="6">The sequence shown here is derived from an EMBL/GenBank/DDBJ whole genome shotgun (WGS) entry which is preliminary data.</text>
</comment>
<dbReference type="EMBL" id="BRXU01000004">
    <property type="protein sequence ID" value="GLC51694.1"/>
    <property type="molecule type" value="Genomic_DNA"/>
</dbReference>
<protein>
    <recommendedName>
        <fullName evidence="5">tRNA-binding domain-containing protein</fullName>
    </recommendedName>
</protein>
<keyword evidence="1 3" id="KW-0820">tRNA-binding</keyword>
<sequence length="247" mass="24479">MAAVEALDKAIALVDSLIAGAKPPGPAVEKASPAPAAAPAQPAAAAIAPAAPAAPKPAKAPKPAPAPAAAPAAAGSEDDALFNRVLIKVARITSVEELENSEKLYKLQIDLGAGETRQVCAGLRQFLSVAQLSGALVCVVANLKPAKLAGQASEAMVLAAETQSGDSLLVRTLIPPAGSAPGDVVFLEGGAPSASPDKVLKSDHWKKIGAGLRVVGGGRAAFNGRQLLTAAGGVTLPGEIAEGSEIH</sequence>
<gene>
    <name evidence="6" type="primary">PLEST004999</name>
    <name evidence="6" type="ORF">PLESTB_000529900</name>
</gene>
<dbReference type="PANTHER" id="PTHR11586:SF37">
    <property type="entry name" value="TRNA-BINDING DOMAIN-CONTAINING PROTEIN"/>
    <property type="match status" value="1"/>
</dbReference>
<organism evidence="6 7">
    <name type="scientific">Pleodorina starrii</name>
    <dbReference type="NCBI Taxonomy" id="330485"/>
    <lineage>
        <taxon>Eukaryota</taxon>
        <taxon>Viridiplantae</taxon>
        <taxon>Chlorophyta</taxon>
        <taxon>core chlorophytes</taxon>
        <taxon>Chlorophyceae</taxon>
        <taxon>CS clade</taxon>
        <taxon>Chlamydomonadales</taxon>
        <taxon>Volvocaceae</taxon>
        <taxon>Pleodorina</taxon>
    </lineage>
</organism>
<dbReference type="AlphaFoldDB" id="A0A9W6BGH2"/>
<evidence type="ECO:0000313" key="7">
    <source>
        <dbReference type="Proteomes" id="UP001165080"/>
    </source>
</evidence>
<feature type="region of interest" description="Disordered" evidence="4">
    <location>
        <begin position="48"/>
        <end position="73"/>
    </location>
</feature>
<keyword evidence="7" id="KW-1185">Reference proteome</keyword>
<dbReference type="InterPro" id="IPR012340">
    <property type="entry name" value="NA-bd_OB-fold"/>
</dbReference>
<dbReference type="InterPro" id="IPR002547">
    <property type="entry name" value="tRNA-bd_dom"/>
</dbReference>